<evidence type="ECO:0000256" key="1">
    <source>
        <dbReference type="ARBA" id="ARBA00022438"/>
    </source>
</evidence>
<keyword evidence="3" id="KW-0378">Hydrolase</keyword>
<evidence type="ECO:0000313" key="8">
    <source>
        <dbReference type="EMBL" id="KAG6442505.1"/>
    </source>
</evidence>
<comment type="caution">
    <text evidence="8">The sequence shown here is derived from an EMBL/GenBank/DDBJ whole genome shotgun (WGS) entry which is preliminary data.</text>
</comment>
<comment type="catalytic activity">
    <reaction evidence="7">
        <text>N-terminal N(alpha)-acetyl-L-cysteinyl-L-aspartyl-[protein] + H2O = N-terminal L-aspartyl-[protein] + N-acetyl-L-cysteine</text>
        <dbReference type="Rhea" id="RHEA:74579"/>
        <dbReference type="Rhea" id="RHEA-COMP:12669"/>
        <dbReference type="Rhea" id="RHEA-COMP:18395"/>
        <dbReference type="ChEBI" id="CHEBI:15377"/>
        <dbReference type="ChEBI" id="CHEBI:64720"/>
        <dbReference type="ChEBI" id="CHEBI:78236"/>
        <dbReference type="ChEBI" id="CHEBI:193599"/>
    </reaction>
    <physiologicalReaction direction="left-to-right" evidence="7">
        <dbReference type="Rhea" id="RHEA:74580"/>
    </physiologicalReaction>
</comment>
<evidence type="ECO:0000256" key="7">
    <source>
        <dbReference type="ARBA" id="ARBA00049041"/>
    </source>
</evidence>
<comment type="similarity">
    <text evidence="4">Belongs to the ACTMAP family.</text>
</comment>
<proteinExistence type="inferred from homology"/>
<gene>
    <name evidence="8" type="ORF">O3G_MSEX002401</name>
</gene>
<dbReference type="GO" id="GO:0004177">
    <property type="term" value="F:aminopeptidase activity"/>
    <property type="evidence" value="ECO:0007669"/>
    <property type="project" value="UniProtKB-KW"/>
</dbReference>
<dbReference type="InterPro" id="IPR040043">
    <property type="entry name" value="ACTMAP"/>
</dbReference>
<sequence length="272" mass="29950">MCTIPPAPPPPPPPQITSDINANIETQRPNDAPTITFDPDSCVWASEHLELREACIKNSICIYKAPFKFKYKYIESIIQVGPTCGLVAMSMLANGQVPPSEMLNISKQEGYTCNGEMFSCKNMVKLAEKVFNLVNVGDVSYTLEYGGLFSSRIIEKLLNGAILLVPYDADCNHSPCLRNGHTAHWALICGVIIVDDPGDTYESDPRNVYVLCKHGKSKYLTVWNLADLERSNKNLMEFSPKKGADGLTYILPVGGIGGDDGLRNQFLIFEGL</sequence>
<keyword evidence="1" id="KW-0031">Aminopeptidase</keyword>
<keyword evidence="2" id="KW-0645">Protease</keyword>
<evidence type="ECO:0000256" key="3">
    <source>
        <dbReference type="ARBA" id="ARBA00022801"/>
    </source>
</evidence>
<evidence type="ECO:0000256" key="6">
    <source>
        <dbReference type="ARBA" id="ARBA00034908"/>
    </source>
</evidence>
<reference evidence="8" key="1">
    <citation type="journal article" date="2016" name="Insect Biochem. Mol. Biol.">
        <title>Multifaceted biological insights from a draft genome sequence of the tobacco hornworm moth, Manduca sexta.</title>
        <authorList>
            <person name="Kanost M.R."/>
            <person name="Arrese E.L."/>
            <person name="Cao X."/>
            <person name="Chen Y.R."/>
            <person name="Chellapilla S."/>
            <person name="Goldsmith M.R."/>
            <person name="Grosse-Wilde E."/>
            <person name="Heckel D.G."/>
            <person name="Herndon N."/>
            <person name="Jiang H."/>
            <person name="Papanicolaou A."/>
            <person name="Qu J."/>
            <person name="Soulages J.L."/>
            <person name="Vogel H."/>
            <person name="Walters J."/>
            <person name="Waterhouse R.M."/>
            <person name="Ahn S.J."/>
            <person name="Almeida F.C."/>
            <person name="An C."/>
            <person name="Aqrawi P."/>
            <person name="Bretschneider A."/>
            <person name="Bryant W.B."/>
            <person name="Bucks S."/>
            <person name="Chao H."/>
            <person name="Chevignon G."/>
            <person name="Christen J.M."/>
            <person name="Clarke D.F."/>
            <person name="Dittmer N.T."/>
            <person name="Ferguson L.C.F."/>
            <person name="Garavelou S."/>
            <person name="Gordon K.H.J."/>
            <person name="Gunaratna R.T."/>
            <person name="Han Y."/>
            <person name="Hauser F."/>
            <person name="He Y."/>
            <person name="Heidel-Fischer H."/>
            <person name="Hirsh A."/>
            <person name="Hu Y."/>
            <person name="Jiang H."/>
            <person name="Kalra D."/>
            <person name="Klinner C."/>
            <person name="Konig C."/>
            <person name="Kovar C."/>
            <person name="Kroll A.R."/>
            <person name="Kuwar S.S."/>
            <person name="Lee S.L."/>
            <person name="Lehman R."/>
            <person name="Li K."/>
            <person name="Li Z."/>
            <person name="Liang H."/>
            <person name="Lovelace S."/>
            <person name="Lu Z."/>
            <person name="Mansfield J.H."/>
            <person name="McCulloch K.J."/>
            <person name="Mathew T."/>
            <person name="Morton B."/>
            <person name="Muzny D.M."/>
            <person name="Neunemann D."/>
            <person name="Ongeri F."/>
            <person name="Pauchet Y."/>
            <person name="Pu L.L."/>
            <person name="Pyrousis I."/>
            <person name="Rao X.J."/>
            <person name="Redding A."/>
            <person name="Roesel C."/>
            <person name="Sanchez-Gracia A."/>
            <person name="Schaack S."/>
            <person name="Shukla A."/>
            <person name="Tetreau G."/>
            <person name="Wang Y."/>
            <person name="Xiong G.H."/>
            <person name="Traut W."/>
            <person name="Walsh T.K."/>
            <person name="Worley K.C."/>
            <person name="Wu D."/>
            <person name="Wu W."/>
            <person name="Wu Y.Q."/>
            <person name="Zhang X."/>
            <person name="Zou Z."/>
            <person name="Zucker H."/>
            <person name="Briscoe A.D."/>
            <person name="Burmester T."/>
            <person name="Clem R.J."/>
            <person name="Feyereisen R."/>
            <person name="Grimmelikhuijzen C.J.P."/>
            <person name="Hamodrakas S.J."/>
            <person name="Hansson B.S."/>
            <person name="Huguet E."/>
            <person name="Jermiin L.S."/>
            <person name="Lan Q."/>
            <person name="Lehman H.K."/>
            <person name="Lorenzen M."/>
            <person name="Merzendorfer H."/>
            <person name="Michalopoulos I."/>
            <person name="Morton D.B."/>
            <person name="Muthukrishnan S."/>
            <person name="Oakeshott J.G."/>
            <person name="Palmer W."/>
            <person name="Park Y."/>
            <person name="Passarelli A.L."/>
            <person name="Rozas J."/>
            <person name="Schwartz L.M."/>
            <person name="Smith W."/>
            <person name="Southgate A."/>
            <person name="Vilcinskas A."/>
            <person name="Vogt R."/>
            <person name="Wang P."/>
            <person name="Werren J."/>
            <person name="Yu X.Q."/>
            <person name="Zhou J.J."/>
            <person name="Brown S.J."/>
            <person name="Scherer S.E."/>
            <person name="Richards S."/>
            <person name="Blissard G.W."/>
        </authorList>
    </citation>
    <scope>NUCLEOTIDE SEQUENCE</scope>
</reference>
<dbReference type="EMBL" id="JH668294">
    <property type="protein sequence ID" value="KAG6442505.1"/>
    <property type="molecule type" value="Genomic_DNA"/>
</dbReference>
<protein>
    <recommendedName>
        <fullName evidence="5">Actin maturation protease</fullName>
    </recommendedName>
    <alternativeName>
        <fullName evidence="6">Actin aminopeptidase ACTMAP</fullName>
    </alternativeName>
</protein>
<evidence type="ECO:0000256" key="5">
    <source>
        <dbReference type="ARBA" id="ARBA00034848"/>
    </source>
</evidence>
<reference evidence="8" key="2">
    <citation type="submission" date="2020-12" db="EMBL/GenBank/DDBJ databases">
        <authorList>
            <person name="Kanost M."/>
        </authorList>
    </citation>
    <scope>NUCLEOTIDE SEQUENCE</scope>
</reference>
<organism evidence="8 9">
    <name type="scientific">Manduca sexta</name>
    <name type="common">Tobacco hawkmoth</name>
    <name type="synonym">Tobacco hornworm</name>
    <dbReference type="NCBI Taxonomy" id="7130"/>
    <lineage>
        <taxon>Eukaryota</taxon>
        <taxon>Metazoa</taxon>
        <taxon>Ecdysozoa</taxon>
        <taxon>Arthropoda</taxon>
        <taxon>Hexapoda</taxon>
        <taxon>Insecta</taxon>
        <taxon>Pterygota</taxon>
        <taxon>Neoptera</taxon>
        <taxon>Endopterygota</taxon>
        <taxon>Lepidoptera</taxon>
        <taxon>Glossata</taxon>
        <taxon>Ditrysia</taxon>
        <taxon>Bombycoidea</taxon>
        <taxon>Sphingidae</taxon>
        <taxon>Sphinginae</taxon>
        <taxon>Sphingini</taxon>
        <taxon>Manduca</taxon>
    </lineage>
</organism>
<name>A0A922CD44_MANSE</name>
<evidence type="ECO:0000256" key="2">
    <source>
        <dbReference type="ARBA" id="ARBA00022670"/>
    </source>
</evidence>
<evidence type="ECO:0000256" key="4">
    <source>
        <dbReference type="ARBA" id="ARBA00034725"/>
    </source>
</evidence>
<keyword evidence="9" id="KW-1185">Reference proteome</keyword>
<dbReference type="Proteomes" id="UP000791440">
    <property type="component" value="Unassembled WGS sequence"/>
</dbReference>
<dbReference type="PANTHER" id="PTHR28631:SF1">
    <property type="entry name" value="ACTIN MATURATION PROTEASE"/>
    <property type="match status" value="1"/>
</dbReference>
<dbReference type="AlphaFoldDB" id="A0A922CD44"/>
<accession>A0A922CD44</accession>
<dbReference type="Pfam" id="PF21646">
    <property type="entry name" value="ACTMAP-like_C"/>
    <property type="match status" value="1"/>
</dbReference>
<dbReference type="PANTHER" id="PTHR28631">
    <property type="entry name" value="UPF0692 PROTEIN C19ORF54"/>
    <property type="match status" value="1"/>
</dbReference>
<evidence type="ECO:0000313" key="9">
    <source>
        <dbReference type="Proteomes" id="UP000791440"/>
    </source>
</evidence>
<dbReference type="GO" id="GO:0006508">
    <property type="term" value="P:proteolysis"/>
    <property type="evidence" value="ECO:0007669"/>
    <property type="project" value="UniProtKB-KW"/>
</dbReference>